<dbReference type="GO" id="GO:0006508">
    <property type="term" value="P:proteolysis"/>
    <property type="evidence" value="ECO:0007669"/>
    <property type="project" value="UniProtKB-KW"/>
</dbReference>
<name>A0A4D6MP63_VIGUN</name>
<organism evidence="12 13">
    <name type="scientific">Vigna unguiculata</name>
    <name type="common">Cowpea</name>
    <dbReference type="NCBI Taxonomy" id="3917"/>
    <lineage>
        <taxon>Eukaryota</taxon>
        <taxon>Viridiplantae</taxon>
        <taxon>Streptophyta</taxon>
        <taxon>Embryophyta</taxon>
        <taxon>Tracheophyta</taxon>
        <taxon>Spermatophyta</taxon>
        <taxon>Magnoliopsida</taxon>
        <taxon>eudicotyledons</taxon>
        <taxon>Gunneridae</taxon>
        <taxon>Pentapetalae</taxon>
        <taxon>rosids</taxon>
        <taxon>fabids</taxon>
        <taxon>Fabales</taxon>
        <taxon>Fabaceae</taxon>
        <taxon>Papilionoideae</taxon>
        <taxon>50 kb inversion clade</taxon>
        <taxon>NPAAA clade</taxon>
        <taxon>indigoferoid/millettioid clade</taxon>
        <taxon>Phaseoleae</taxon>
        <taxon>Vigna</taxon>
    </lineage>
</organism>
<proteinExistence type="inferred from homology"/>
<feature type="domain" description="Subtilisin-like protease fibronectin type-III" evidence="11">
    <location>
        <begin position="581"/>
        <end position="672"/>
    </location>
</feature>
<sequence>MNGFTANLSHQEFEALKTSSGYVSSTPDPPTKLDTTHSPEFLGLNPNTGAWPAAKFGEDVIVGFVDTRVWPESESFNDEGMHDKLPTKWYGNCESSIKCNKKLIGAQFFNKGLLAQKSKLATIVNSTRDTGGHGTHTSSTVVGRKVDNASFFGNANGSVNGVASRARLAIYKVMWGDAIYPSDVIAAVDTAISDGVDILSFSFGFNSFSLFDDPIAITTFAAMDRGIFVSTSGNSGPSRESLHSGIPWVINVAASTLDRQIQASLTLGNNVKLFGLSTYLIGKFSTHQVPIVFLGSCDNLTELVNAHNKIVVCEVIGANLRSLVSNIKTTNVSASVLVSSVTDISIINDPSLVGIIINPRNGEILTSYIKSNFDAKANMSFTITSLGIKPAPRVDVYSSKGLSISCPFVLKPDITAPGTSILAAWPQNLPVAFSGSRPLYSNFNLLTGTSMACPHVAGVAALLKGTHPDWSPAAIRTAIMTTSYILDNNKEPIKDIAMGDKPASPLAMGAGHINCWVFNKLKCINHYSANINPNKALDPGLVYDVGVQDYVNLLCAMNLTKQEITTITRSSSFNCSKPSLNLNCHSFIALFSKSGSFNESIGTWEFFRTIINVGDGQTIYIASITPIKGFNVSIIPNKLVFKEKNEKLSYNLMIEGPKMEGFGYVTWTNRKHVECNWKADPEVFVLSSPDCVVRKCCHWIEKFDLFVSDWEMRDVVTRLRNSICSHRIEKCDLSSLSNPIVILAFNNDTIDVWFSNVKANRV</sequence>
<dbReference type="Gene3D" id="2.60.40.2310">
    <property type="match status" value="1"/>
</dbReference>
<evidence type="ECO:0000256" key="3">
    <source>
        <dbReference type="ARBA" id="ARBA00022525"/>
    </source>
</evidence>
<dbReference type="Pfam" id="PF17766">
    <property type="entry name" value="fn3_6"/>
    <property type="match status" value="1"/>
</dbReference>
<dbReference type="Pfam" id="PF00082">
    <property type="entry name" value="Peptidase_S8"/>
    <property type="match status" value="1"/>
</dbReference>
<keyword evidence="3" id="KW-0964">Secreted</keyword>
<evidence type="ECO:0000256" key="2">
    <source>
        <dbReference type="ARBA" id="ARBA00011073"/>
    </source>
</evidence>
<dbReference type="Gene3D" id="3.40.50.200">
    <property type="entry name" value="Peptidase S8/S53 domain"/>
    <property type="match status" value="1"/>
</dbReference>
<dbReference type="Proteomes" id="UP000501690">
    <property type="component" value="Linkage Group LG8"/>
</dbReference>
<evidence type="ECO:0000259" key="10">
    <source>
        <dbReference type="Pfam" id="PF00082"/>
    </source>
</evidence>
<keyword evidence="4 9" id="KW-0645">Protease</keyword>
<dbReference type="InterPro" id="IPR015500">
    <property type="entry name" value="Peptidase_S8_subtilisin-rel"/>
</dbReference>
<reference evidence="12 13" key="1">
    <citation type="submission" date="2019-04" db="EMBL/GenBank/DDBJ databases">
        <title>An improved genome assembly and genetic linkage map for asparagus bean, Vigna unguiculata ssp. sesquipedialis.</title>
        <authorList>
            <person name="Xia Q."/>
            <person name="Zhang R."/>
            <person name="Dong Y."/>
        </authorList>
    </citation>
    <scope>NUCLEOTIDE SEQUENCE [LARGE SCALE GENOMIC DNA]</scope>
    <source>
        <tissue evidence="12">Leaf</tissue>
    </source>
</reference>
<keyword evidence="13" id="KW-1185">Reference proteome</keyword>
<dbReference type="SUPFAM" id="SSF52743">
    <property type="entry name" value="Subtilisin-like"/>
    <property type="match status" value="1"/>
</dbReference>
<evidence type="ECO:0000313" key="13">
    <source>
        <dbReference type="Proteomes" id="UP000501690"/>
    </source>
</evidence>
<dbReference type="InterPro" id="IPR034197">
    <property type="entry name" value="Peptidases_S8_3"/>
</dbReference>
<dbReference type="GO" id="GO:0005576">
    <property type="term" value="C:extracellular region"/>
    <property type="evidence" value="ECO:0007669"/>
    <property type="project" value="UniProtKB-SubCell"/>
</dbReference>
<evidence type="ECO:0000256" key="1">
    <source>
        <dbReference type="ARBA" id="ARBA00004613"/>
    </source>
</evidence>
<dbReference type="InterPro" id="IPR045051">
    <property type="entry name" value="SBT"/>
</dbReference>
<dbReference type="CDD" id="cd04852">
    <property type="entry name" value="Peptidases_S8_3"/>
    <property type="match status" value="1"/>
</dbReference>
<keyword evidence="5" id="KW-0732">Signal</keyword>
<feature type="active site" description="Charge relay system" evidence="8 9">
    <location>
        <position position="450"/>
    </location>
</feature>
<evidence type="ECO:0000256" key="6">
    <source>
        <dbReference type="ARBA" id="ARBA00022801"/>
    </source>
</evidence>
<evidence type="ECO:0000313" key="12">
    <source>
        <dbReference type="EMBL" id="QCE02501.1"/>
    </source>
</evidence>
<gene>
    <name evidence="12" type="ORF">DEO72_LG8g514</name>
</gene>
<evidence type="ECO:0000256" key="8">
    <source>
        <dbReference type="PIRSR" id="PIRSR615500-1"/>
    </source>
</evidence>
<accession>A0A4D6MP63</accession>
<feature type="domain" description="Peptidase S8/S53" evidence="10">
    <location>
        <begin position="58"/>
        <end position="487"/>
    </location>
</feature>
<evidence type="ECO:0000256" key="4">
    <source>
        <dbReference type="ARBA" id="ARBA00022670"/>
    </source>
</evidence>
<dbReference type="PANTHER" id="PTHR10795">
    <property type="entry name" value="PROPROTEIN CONVERTASE SUBTILISIN/KEXIN"/>
    <property type="match status" value="1"/>
</dbReference>
<dbReference type="GO" id="GO:0004252">
    <property type="term" value="F:serine-type endopeptidase activity"/>
    <property type="evidence" value="ECO:0007669"/>
    <property type="project" value="UniProtKB-UniRule"/>
</dbReference>
<dbReference type="PROSITE" id="PS00138">
    <property type="entry name" value="SUBTILASE_SER"/>
    <property type="match status" value="1"/>
</dbReference>
<comment type="similarity">
    <text evidence="2 9">Belongs to the peptidase S8 family.</text>
</comment>
<evidence type="ECO:0000256" key="7">
    <source>
        <dbReference type="ARBA" id="ARBA00022825"/>
    </source>
</evidence>
<dbReference type="PRINTS" id="PR00723">
    <property type="entry name" value="SUBTILISIN"/>
</dbReference>
<dbReference type="AlphaFoldDB" id="A0A4D6MP63"/>
<keyword evidence="6 9" id="KW-0378">Hydrolase</keyword>
<protein>
    <submittedName>
        <fullName evidence="12">Peptidase S8</fullName>
    </submittedName>
</protein>
<feature type="active site" description="Charge relay system" evidence="8 9">
    <location>
        <position position="133"/>
    </location>
</feature>
<dbReference type="InterPro" id="IPR000209">
    <property type="entry name" value="Peptidase_S8/S53_dom"/>
</dbReference>
<keyword evidence="7 9" id="KW-0720">Serine protease</keyword>
<evidence type="ECO:0000259" key="11">
    <source>
        <dbReference type="Pfam" id="PF17766"/>
    </source>
</evidence>
<feature type="active site" description="Charge relay system" evidence="8 9">
    <location>
        <position position="66"/>
    </location>
</feature>
<dbReference type="Gene3D" id="3.50.30.30">
    <property type="match status" value="1"/>
</dbReference>
<evidence type="ECO:0000256" key="9">
    <source>
        <dbReference type="PROSITE-ProRule" id="PRU01240"/>
    </source>
</evidence>
<dbReference type="InterPro" id="IPR041469">
    <property type="entry name" value="Subtilisin-like_FN3"/>
</dbReference>
<dbReference type="InterPro" id="IPR036852">
    <property type="entry name" value="Peptidase_S8/S53_dom_sf"/>
</dbReference>
<comment type="subcellular location">
    <subcellularLocation>
        <location evidence="1">Secreted</location>
    </subcellularLocation>
</comment>
<dbReference type="InterPro" id="IPR023828">
    <property type="entry name" value="Peptidase_S8_Ser-AS"/>
</dbReference>
<dbReference type="PROSITE" id="PS51892">
    <property type="entry name" value="SUBTILASE"/>
    <property type="match status" value="1"/>
</dbReference>
<evidence type="ECO:0000256" key="5">
    <source>
        <dbReference type="ARBA" id="ARBA00022729"/>
    </source>
</evidence>
<dbReference type="EMBL" id="CP039352">
    <property type="protein sequence ID" value="QCE02501.1"/>
    <property type="molecule type" value="Genomic_DNA"/>
</dbReference>